<keyword evidence="2" id="KW-0472">Membrane</keyword>
<organism evidence="3 4">
    <name type="scientific">Actinopolymorpha pittospori</name>
    <dbReference type="NCBI Taxonomy" id="648752"/>
    <lineage>
        <taxon>Bacteria</taxon>
        <taxon>Bacillati</taxon>
        <taxon>Actinomycetota</taxon>
        <taxon>Actinomycetes</taxon>
        <taxon>Propionibacteriales</taxon>
        <taxon>Actinopolymorphaceae</taxon>
        <taxon>Actinopolymorpha</taxon>
    </lineage>
</organism>
<evidence type="ECO:0000256" key="1">
    <source>
        <dbReference type="SAM" id="MobiDB-lite"/>
    </source>
</evidence>
<dbReference type="AlphaFoldDB" id="A0A927MUX2"/>
<feature type="compositionally biased region" description="Low complexity" evidence="1">
    <location>
        <begin position="12"/>
        <end position="21"/>
    </location>
</feature>
<evidence type="ECO:0000313" key="4">
    <source>
        <dbReference type="Proteomes" id="UP000638648"/>
    </source>
</evidence>
<dbReference type="Proteomes" id="UP000638648">
    <property type="component" value="Unassembled WGS sequence"/>
</dbReference>
<protein>
    <submittedName>
        <fullName evidence="3">Uncharacterized protein</fullName>
    </submittedName>
</protein>
<feature type="transmembrane region" description="Helical" evidence="2">
    <location>
        <begin position="132"/>
        <end position="156"/>
    </location>
</feature>
<evidence type="ECO:0000256" key="2">
    <source>
        <dbReference type="SAM" id="Phobius"/>
    </source>
</evidence>
<keyword evidence="2" id="KW-1133">Transmembrane helix</keyword>
<evidence type="ECO:0000313" key="3">
    <source>
        <dbReference type="EMBL" id="MBE1603760.1"/>
    </source>
</evidence>
<dbReference type="RefSeq" id="WP_192748496.1">
    <property type="nucleotide sequence ID" value="NZ_BAABJL010000266.1"/>
</dbReference>
<keyword evidence="4" id="KW-1185">Reference proteome</keyword>
<gene>
    <name evidence="3" type="ORF">HEB94_000608</name>
</gene>
<sequence length="194" mass="20391">MSAPMPDEEAATTRTSAVVTANDAEQRVAAPPRDTMRNRDAEGDGSTSGSIAGAKAAAPTPQREARAGAREASSGGSVAPGRTCRAAAKRLASLAGGMRPPEVWENQRPSLREIWHYAAYGQWTGQGTAGRILGITYAVVIAIPSLTLGYYALWVLERPARLVAALVLATLVALTPPGQFSLGLLLDLVRWLVT</sequence>
<feature type="region of interest" description="Disordered" evidence="1">
    <location>
        <begin position="1"/>
        <end position="81"/>
    </location>
</feature>
<proteinExistence type="predicted"/>
<keyword evidence="2" id="KW-0812">Transmembrane</keyword>
<accession>A0A927MUX2</accession>
<name>A0A927MUX2_9ACTN</name>
<feature type="compositionally biased region" description="Acidic residues" evidence="1">
    <location>
        <begin position="1"/>
        <end position="10"/>
    </location>
</feature>
<dbReference type="EMBL" id="JADBEM010000001">
    <property type="protein sequence ID" value="MBE1603760.1"/>
    <property type="molecule type" value="Genomic_DNA"/>
</dbReference>
<comment type="caution">
    <text evidence="3">The sequence shown here is derived from an EMBL/GenBank/DDBJ whole genome shotgun (WGS) entry which is preliminary data.</text>
</comment>
<reference evidence="3" key="1">
    <citation type="submission" date="2020-10" db="EMBL/GenBank/DDBJ databases">
        <title>Sequencing the genomes of 1000 actinobacteria strains.</title>
        <authorList>
            <person name="Klenk H.-P."/>
        </authorList>
    </citation>
    <scope>NUCLEOTIDE SEQUENCE</scope>
    <source>
        <strain evidence="3">DSM 45354</strain>
    </source>
</reference>
<feature type="transmembrane region" description="Helical" evidence="2">
    <location>
        <begin position="162"/>
        <end position="186"/>
    </location>
</feature>